<protein>
    <recommendedName>
        <fullName evidence="5">AAA+ ATPase domain-containing protein</fullName>
    </recommendedName>
</protein>
<feature type="compositionally biased region" description="Polar residues" evidence="4">
    <location>
        <begin position="193"/>
        <end position="220"/>
    </location>
</feature>
<dbReference type="GO" id="GO:0005524">
    <property type="term" value="F:ATP binding"/>
    <property type="evidence" value="ECO:0007669"/>
    <property type="project" value="UniProtKB-KW"/>
</dbReference>
<feature type="compositionally biased region" description="Basic and acidic residues" evidence="4">
    <location>
        <begin position="500"/>
        <end position="543"/>
    </location>
</feature>
<dbReference type="EMBL" id="JAVHNQ010000003">
    <property type="protein sequence ID" value="KAK6352829.1"/>
    <property type="molecule type" value="Genomic_DNA"/>
</dbReference>
<evidence type="ECO:0000256" key="2">
    <source>
        <dbReference type="ARBA" id="ARBA00022741"/>
    </source>
</evidence>
<dbReference type="InterPro" id="IPR027417">
    <property type="entry name" value="P-loop_NTPase"/>
</dbReference>
<dbReference type="GO" id="GO:0016887">
    <property type="term" value="F:ATP hydrolysis activity"/>
    <property type="evidence" value="ECO:0007669"/>
    <property type="project" value="InterPro"/>
</dbReference>
<dbReference type="InterPro" id="IPR003959">
    <property type="entry name" value="ATPase_AAA_core"/>
</dbReference>
<dbReference type="PANTHER" id="PTHR23074:SF17">
    <property type="entry name" value="FIDGETIN-LIKE PROTEIN 1"/>
    <property type="match status" value="1"/>
</dbReference>
<organism evidence="6 7">
    <name type="scientific">Orbilia brochopaga</name>
    <dbReference type="NCBI Taxonomy" id="3140254"/>
    <lineage>
        <taxon>Eukaryota</taxon>
        <taxon>Fungi</taxon>
        <taxon>Dikarya</taxon>
        <taxon>Ascomycota</taxon>
        <taxon>Pezizomycotina</taxon>
        <taxon>Orbiliomycetes</taxon>
        <taxon>Orbiliales</taxon>
        <taxon>Orbiliaceae</taxon>
        <taxon>Orbilia</taxon>
    </lineage>
</organism>
<feature type="region of interest" description="Disordered" evidence="4">
    <location>
        <begin position="117"/>
        <end position="559"/>
    </location>
</feature>
<dbReference type="SUPFAM" id="SSF52540">
    <property type="entry name" value="P-loop containing nucleoside triphosphate hydrolases"/>
    <property type="match status" value="1"/>
</dbReference>
<evidence type="ECO:0000256" key="3">
    <source>
        <dbReference type="ARBA" id="ARBA00022840"/>
    </source>
</evidence>
<evidence type="ECO:0000256" key="1">
    <source>
        <dbReference type="ARBA" id="ARBA00006914"/>
    </source>
</evidence>
<dbReference type="CDD" id="cd19509">
    <property type="entry name" value="RecA-like_VPS4-like"/>
    <property type="match status" value="1"/>
</dbReference>
<comment type="caution">
    <text evidence="6">The sequence shown here is derived from an EMBL/GenBank/DDBJ whole genome shotgun (WGS) entry which is preliminary data.</text>
</comment>
<feature type="compositionally biased region" description="Polar residues" evidence="4">
    <location>
        <begin position="328"/>
        <end position="338"/>
    </location>
</feature>
<dbReference type="SMART" id="SM00382">
    <property type="entry name" value="AAA"/>
    <property type="match status" value="1"/>
</dbReference>
<feature type="compositionally biased region" description="Gly residues" evidence="4">
    <location>
        <begin position="132"/>
        <end position="148"/>
    </location>
</feature>
<dbReference type="PROSITE" id="PS00674">
    <property type="entry name" value="AAA"/>
    <property type="match status" value="1"/>
</dbReference>
<feature type="compositionally biased region" description="Basic and acidic residues" evidence="4">
    <location>
        <begin position="450"/>
        <end position="459"/>
    </location>
</feature>
<dbReference type="Gene3D" id="3.40.50.300">
    <property type="entry name" value="P-loop containing nucleotide triphosphate hydrolases"/>
    <property type="match status" value="1"/>
</dbReference>
<dbReference type="FunFam" id="3.40.50.300:FF:000093">
    <property type="entry name" value="Fidgetin-like 1"/>
    <property type="match status" value="1"/>
</dbReference>
<feature type="compositionally biased region" description="Low complexity" evidence="4">
    <location>
        <begin position="382"/>
        <end position="395"/>
    </location>
</feature>
<evidence type="ECO:0000313" key="6">
    <source>
        <dbReference type="EMBL" id="KAK6352829.1"/>
    </source>
</evidence>
<feature type="compositionally biased region" description="Polar residues" evidence="4">
    <location>
        <begin position="117"/>
        <end position="126"/>
    </location>
</feature>
<feature type="compositionally biased region" description="Basic and acidic residues" evidence="4">
    <location>
        <begin position="163"/>
        <end position="173"/>
    </location>
</feature>
<feature type="compositionally biased region" description="Pro residues" evidence="4">
    <location>
        <begin position="431"/>
        <end position="440"/>
    </location>
</feature>
<dbReference type="Proteomes" id="UP001375240">
    <property type="component" value="Unassembled WGS sequence"/>
</dbReference>
<feature type="compositionally biased region" description="Polar residues" evidence="4">
    <location>
        <begin position="271"/>
        <end position="303"/>
    </location>
</feature>
<evidence type="ECO:0000259" key="5">
    <source>
        <dbReference type="SMART" id="SM00382"/>
    </source>
</evidence>
<name>A0AAV9UZN9_9PEZI</name>
<dbReference type="InterPro" id="IPR050304">
    <property type="entry name" value="MT-severing_AAA_ATPase"/>
</dbReference>
<dbReference type="Gene3D" id="1.10.8.60">
    <property type="match status" value="1"/>
</dbReference>
<dbReference type="InterPro" id="IPR003593">
    <property type="entry name" value="AAA+_ATPase"/>
</dbReference>
<sequence>MRSKSHEAVLQKTYDQTYLTCSTAIYFESKCNEDEALRSWRDALALIQSYERTAAARKHSASANPSHTEKALIESLGDLKLQCLDRIDTIEVLKLSRREEEEKQSLLRRYNGTSPLLESQVHSPTVSDAERLGGGGLGIGTADSGGNGGPPPYFFLGEDDDAESLRPPHDRRPSGGSSVATASSSNIALSLPPNASVNKIRTRSSSPQKKSLLTTLRNSSGGSGSKVPQQQRRQPKPGQESVAAAARAATRAWGTGAGRHDGLSVGRSFTDRSTATLGSRHSGETSTVDLTRTHSNPDTMATQSPVYSSLPPPLHSSPSATALGGVPTSRSAPASSMANPPRPPPPPPPLPVHEQTRTEYFPDPAKYIVQPQQNYGYPPEPYGQAPAYSPYPAYPDLSDLSISAPADSRLANVDPDLPELVTRSPARPDRPAPPPPPPKKPVVQVPKSPVETRRTHDVEGTSPMEGSSTTAKRKNSQDFRWPSHPLNNNGSSSSSAGRLDTPRKQSDVDRPKRTFKYTEPRGSRDDTKDKKPSSSHAAQKEPMYELADSSDPGEATPEALEDEVWNQRVKTALKSLDKGVDQAAAKQILNEIVIHGDEVHWDDIAGLEVAKLALKEAVVYPFLRPDLFRGLREPARGMLLFGPPGTGKTMLARAVATESKSTFFSISASSLTSKYLGESEKLVRALFQLAKALAPSIIFIDEIDSLLSTRSGSGEHEATRRIKTEFLIQWSALQRAAAGKETKNADAAGDPSRVLVLAATNLPWAIDEAARRRFVRRQYIPLPDGPVRVVQLKNLLGQQKHTLTERDMRQLEVLTEDFSGSDITALAKDAAMGPLRSLGESLLHMRMEDIRPIMLEDFKASLKSIRPSVSKEGLQEYEDWARHFGERAA</sequence>
<feature type="compositionally biased region" description="Low complexity" evidence="4">
    <location>
        <begin position="174"/>
        <end position="185"/>
    </location>
</feature>
<keyword evidence="2" id="KW-0547">Nucleotide-binding</keyword>
<feature type="domain" description="AAA+ ATPase" evidence="5">
    <location>
        <begin position="634"/>
        <end position="784"/>
    </location>
</feature>
<gene>
    <name evidence="6" type="ORF">TWF696_004829</name>
</gene>
<evidence type="ECO:0000256" key="4">
    <source>
        <dbReference type="SAM" id="MobiDB-lite"/>
    </source>
</evidence>
<dbReference type="InterPro" id="IPR015415">
    <property type="entry name" value="Spast_Vps4_C"/>
</dbReference>
<keyword evidence="3" id="KW-0067">ATP-binding</keyword>
<dbReference type="AlphaFoldDB" id="A0AAV9UZN9"/>
<proteinExistence type="inferred from homology"/>
<evidence type="ECO:0000313" key="7">
    <source>
        <dbReference type="Proteomes" id="UP001375240"/>
    </source>
</evidence>
<feature type="compositionally biased region" description="Pro residues" evidence="4">
    <location>
        <begin position="340"/>
        <end position="351"/>
    </location>
</feature>
<dbReference type="Pfam" id="PF09336">
    <property type="entry name" value="Vps4_C"/>
    <property type="match status" value="1"/>
</dbReference>
<keyword evidence="7" id="KW-1185">Reference proteome</keyword>
<dbReference type="PANTHER" id="PTHR23074">
    <property type="entry name" value="AAA DOMAIN-CONTAINING"/>
    <property type="match status" value="1"/>
</dbReference>
<reference evidence="6 7" key="1">
    <citation type="submission" date="2019-10" db="EMBL/GenBank/DDBJ databases">
        <authorList>
            <person name="Palmer J.M."/>
        </authorList>
    </citation>
    <scope>NUCLEOTIDE SEQUENCE [LARGE SCALE GENOMIC DNA]</scope>
    <source>
        <strain evidence="6 7">TWF696</strain>
    </source>
</reference>
<dbReference type="Pfam" id="PF00004">
    <property type="entry name" value="AAA"/>
    <property type="match status" value="1"/>
</dbReference>
<dbReference type="FunFam" id="1.10.8.60:FF:000022">
    <property type="entry name" value="Fidgetin like 1"/>
    <property type="match status" value="1"/>
</dbReference>
<dbReference type="InterPro" id="IPR003960">
    <property type="entry name" value="ATPase_AAA_CS"/>
</dbReference>
<feature type="compositionally biased region" description="Low complexity" evidence="4">
    <location>
        <begin position="243"/>
        <end position="254"/>
    </location>
</feature>
<accession>A0AAV9UZN9</accession>
<comment type="similarity">
    <text evidence="1">Belongs to the AAA ATPase family.</text>
</comment>